<keyword evidence="2" id="KW-1185">Reference proteome</keyword>
<accession>A0ABV8RJ06</accession>
<dbReference type="Proteomes" id="UP001595887">
    <property type="component" value="Unassembled WGS sequence"/>
</dbReference>
<comment type="caution">
    <text evidence="1">The sequence shown here is derived from an EMBL/GenBank/DDBJ whole genome shotgun (WGS) entry which is preliminary data.</text>
</comment>
<evidence type="ECO:0000313" key="2">
    <source>
        <dbReference type="Proteomes" id="UP001595887"/>
    </source>
</evidence>
<sequence length="163" mass="17150">MKTRFILFTAVTALGLTACNSADEIPRKGKYQPEIELTKLDIPGITEAQKAQAESQMQTSFASAAGGAQCIEGGKEKDWKEAAGGLTKSLGGTCETVRDNGTATTADLEVTCKGTQMGNINVKMKGGAEAERFNMDVDLDFDSPQAGKGSMSFKVGAKRVGDC</sequence>
<evidence type="ECO:0000313" key="1">
    <source>
        <dbReference type="EMBL" id="MFC4292316.1"/>
    </source>
</evidence>
<dbReference type="RefSeq" id="WP_381422903.1">
    <property type="nucleotide sequence ID" value="NZ_JBHSDH010000013.1"/>
</dbReference>
<dbReference type="EMBL" id="JBHSDH010000013">
    <property type="protein sequence ID" value="MFC4292316.1"/>
    <property type="molecule type" value="Genomic_DNA"/>
</dbReference>
<gene>
    <name evidence="1" type="ORF">ACFOWX_07800</name>
</gene>
<reference evidence="2" key="1">
    <citation type="journal article" date="2019" name="Int. J. Syst. Evol. Microbiol.">
        <title>The Global Catalogue of Microorganisms (GCM) 10K type strain sequencing project: providing services to taxonomists for standard genome sequencing and annotation.</title>
        <authorList>
            <consortium name="The Broad Institute Genomics Platform"/>
            <consortium name="The Broad Institute Genome Sequencing Center for Infectious Disease"/>
            <person name="Wu L."/>
            <person name="Ma J."/>
        </authorList>
    </citation>
    <scope>NUCLEOTIDE SEQUENCE [LARGE SCALE GENOMIC DNA]</scope>
    <source>
        <strain evidence="2">CECT 8531</strain>
    </source>
</reference>
<organism evidence="1 2">
    <name type="scientific">Sphingorhabdus arenilitoris</name>
    <dbReference type="NCBI Taxonomy" id="1490041"/>
    <lineage>
        <taxon>Bacteria</taxon>
        <taxon>Pseudomonadati</taxon>
        <taxon>Pseudomonadota</taxon>
        <taxon>Alphaproteobacteria</taxon>
        <taxon>Sphingomonadales</taxon>
        <taxon>Sphingomonadaceae</taxon>
        <taxon>Sphingorhabdus</taxon>
    </lineage>
</organism>
<name>A0ABV8RJ06_9SPHN</name>
<protein>
    <submittedName>
        <fullName evidence="1">DUF3617 domain-containing protein</fullName>
    </submittedName>
</protein>
<proteinExistence type="predicted"/>
<dbReference type="InterPro" id="IPR022061">
    <property type="entry name" value="DUF3617"/>
</dbReference>
<dbReference type="Pfam" id="PF12276">
    <property type="entry name" value="DUF3617"/>
    <property type="match status" value="1"/>
</dbReference>
<dbReference type="PROSITE" id="PS51257">
    <property type="entry name" value="PROKAR_LIPOPROTEIN"/>
    <property type="match status" value="1"/>
</dbReference>